<protein>
    <recommendedName>
        <fullName evidence="3">AB hydrolase-1 domain-containing protein</fullName>
    </recommendedName>
</protein>
<feature type="non-terminal residue" evidence="4">
    <location>
        <position position="1"/>
    </location>
</feature>
<dbReference type="Gene3D" id="3.40.50.1820">
    <property type="entry name" value="alpha/beta hydrolase"/>
    <property type="match status" value="1"/>
</dbReference>
<evidence type="ECO:0000256" key="2">
    <source>
        <dbReference type="ARBA" id="ARBA00022801"/>
    </source>
</evidence>
<dbReference type="Proteomes" id="UP000663846">
    <property type="component" value="Unassembled WGS sequence"/>
</dbReference>
<evidence type="ECO:0000313" key="4">
    <source>
        <dbReference type="EMBL" id="CAE6339613.1"/>
    </source>
</evidence>
<organism evidence="4 5">
    <name type="scientific">Rhizoctonia solani</name>
    <dbReference type="NCBI Taxonomy" id="456999"/>
    <lineage>
        <taxon>Eukaryota</taxon>
        <taxon>Fungi</taxon>
        <taxon>Dikarya</taxon>
        <taxon>Basidiomycota</taxon>
        <taxon>Agaricomycotina</taxon>
        <taxon>Agaricomycetes</taxon>
        <taxon>Cantharellales</taxon>
        <taxon>Ceratobasidiaceae</taxon>
        <taxon>Rhizoctonia</taxon>
    </lineage>
</organism>
<comment type="similarity">
    <text evidence="1">Belongs to the peptidase S33 family.</text>
</comment>
<accession>A0A8H2W952</accession>
<name>A0A8H2W952_9AGAM</name>
<feature type="domain" description="AB hydrolase-1" evidence="3">
    <location>
        <begin position="82"/>
        <end position="251"/>
    </location>
</feature>
<dbReference type="Pfam" id="PF00561">
    <property type="entry name" value="Abhydrolase_1"/>
    <property type="match status" value="1"/>
</dbReference>
<dbReference type="GO" id="GO:0016787">
    <property type="term" value="F:hydrolase activity"/>
    <property type="evidence" value="ECO:0007669"/>
    <property type="project" value="UniProtKB-KW"/>
</dbReference>
<dbReference type="PANTHER" id="PTHR43248">
    <property type="entry name" value="2-SUCCINYL-6-HYDROXY-2,4-CYCLOHEXADIENE-1-CARBOXYLATE SYNTHASE"/>
    <property type="match status" value="1"/>
</dbReference>
<dbReference type="AlphaFoldDB" id="A0A8H2W952"/>
<dbReference type="InterPro" id="IPR029058">
    <property type="entry name" value="AB_hydrolase_fold"/>
</dbReference>
<proteinExistence type="inferred from homology"/>
<dbReference type="SUPFAM" id="SSF53474">
    <property type="entry name" value="alpha/beta-Hydrolases"/>
    <property type="match status" value="1"/>
</dbReference>
<evidence type="ECO:0000256" key="1">
    <source>
        <dbReference type="ARBA" id="ARBA00010088"/>
    </source>
</evidence>
<sequence>GAGLAAVAKADNFPLSNGFHRYAARLNEIKWENCPDSLNSGRECARFEVPLDWHNAKAGKASLALARYKAVNRPKLGTLFTNPGGPGGSGVISVLGGSADLLMTASGGRYDIVSWDPRGVGNTVPLAECFKTGTEERNFWKGTIASSGLEARGNFTDKRDLDAFYSQVDQIDSLLKKLGRRCVEYSPDTFKYIGTAAAVRDMIAIHDILEGKYKPVNFWGFSYGTVIGSYFVNMFPERVGQVVLDGVVDPVYWANRPPHLLWEVSLISSDEAFNGFCDACALAGPSKCAIAKRNSTSPSIRQWTQELLDKAYDHKKALGSQAKVSSAEIRGKWDTYTFSL</sequence>
<dbReference type="EMBL" id="CAJMWS010000021">
    <property type="protein sequence ID" value="CAE6339613.1"/>
    <property type="molecule type" value="Genomic_DNA"/>
</dbReference>
<gene>
    <name evidence="4" type="ORF">RDB_LOCUS2999</name>
</gene>
<comment type="caution">
    <text evidence="4">The sequence shown here is derived from an EMBL/GenBank/DDBJ whole genome shotgun (WGS) entry which is preliminary data.</text>
</comment>
<evidence type="ECO:0000313" key="5">
    <source>
        <dbReference type="Proteomes" id="UP000663846"/>
    </source>
</evidence>
<dbReference type="InterPro" id="IPR051601">
    <property type="entry name" value="Serine_prot/Carboxylest_S33"/>
</dbReference>
<dbReference type="InterPro" id="IPR000073">
    <property type="entry name" value="AB_hydrolase_1"/>
</dbReference>
<reference evidence="4" key="1">
    <citation type="submission" date="2021-01" db="EMBL/GenBank/DDBJ databases">
        <authorList>
            <person name="Kaushik A."/>
        </authorList>
    </citation>
    <scope>NUCLEOTIDE SEQUENCE</scope>
    <source>
        <strain evidence="4">AG1-1C</strain>
    </source>
</reference>
<keyword evidence="2" id="KW-0378">Hydrolase</keyword>
<evidence type="ECO:0000259" key="3">
    <source>
        <dbReference type="Pfam" id="PF00561"/>
    </source>
</evidence>
<dbReference type="PANTHER" id="PTHR43248:SF25">
    <property type="entry name" value="AB HYDROLASE-1 DOMAIN-CONTAINING PROTEIN-RELATED"/>
    <property type="match status" value="1"/>
</dbReference>